<accession>A0A4T3EZZ7</accession>
<dbReference type="OrthoDB" id="7178458at2"/>
<comment type="caution">
    <text evidence="1">The sequence shown here is derived from an EMBL/GenBank/DDBJ whole genome shotgun (WGS) entry which is preliminary data.</text>
</comment>
<dbReference type="PANTHER" id="PTHR38075:SF1">
    <property type="entry name" value="DUF4139 DOMAIN-CONTAINING PROTEIN"/>
    <property type="match status" value="1"/>
</dbReference>
<organism evidence="1 2">
    <name type="scientific">Alteraurantiacibacter aquimixticola</name>
    <dbReference type="NCBI Taxonomy" id="2489173"/>
    <lineage>
        <taxon>Bacteria</taxon>
        <taxon>Pseudomonadati</taxon>
        <taxon>Pseudomonadota</taxon>
        <taxon>Alphaproteobacteria</taxon>
        <taxon>Sphingomonadales</taxon>
        <taxon>Erythrobacteraceae</taxon>
        <taxon>Alteraurantiacibacter</taxon>
    </lineage>
</organism>
<evidence type="ECO:0000313" key="2">
    <source>
        <dbReference type="Proteomes" id="UP000309389"/>
    </source>
</evidence>
<gene>
    <name evidence="1" type="ORF">E5222_08705</name>
</gene>
<evidence type="ECO:0008006" key="3">
    <source>
        <dbReference type="Google" id="ProtNLM"/>
    </source>
</evidence>
<proteinExistence type="predicted"/>
<dbReference type="RefSeq" id="WP_136693368.1">
    <property type="nucleotide sequence ID" value="NZ_SSHH01000002.1"/>
</dbReference>
<dbReference type="PANTHER" id="PTHR38075">
    <property type="entry name" value="DUF4139 DOMAIN-CONTAINING PROTEIN"/>
    <property type="match status" value="1"/>
</dbReference>
<reference evidence="1 2" key="1">
    <citation type="submission" date="2019-04" db="EMBL/GenBank/DDBJ databases">
        <title>Altererythrobacter aquimixticola sp. nov., isolated from sediment of junction between the ocean and a freshwater spring.</title>
        <authorList>
            <person name="Yoon J.-H."/>
        </authorList>
    </citation>
    <scope>NUCLEOTIDE SEQUENCE [LARGE SCALE GENOMIC DNA]</scope>
    <source>
        <strain evidence="1 2">SSKS-13</strain>
    </source>
</reference>
<evidence type="ECO:0000313" key="1">
    <source>
        <dbReference type="EMBL" id="TIX50349.1"/>
    </source>
</evidence>
<dbReference type="Proteomes" id="UP000309389">
    <property type="component" value="Unassembled WGS sequence"/>
</dbReference>
<dbReference type="EMBL" id="SSHH01000002">
    <property type="protein sequence ID" value="TIX50349.1"/>
    <property type="molecule type" value="Genomic_DNA"/>
</dbReference>
<dbReference type="AlphaFoldDB" id="A0A4T3EZZ7"/>
<name>A0A4T3EZZ7_9SPHN</name>
<sequence>MTRLLRHCEGHGPEAIQGVARSALDRVAALAMTSLASLALLSSNAAAQDRAVVEATAPTDLAVTVYRDPNRRLGQEMRRDWPSGFAMISETRQVTLPPGESTIRFTGVAEGMVAVSAIVTGLPGGTIEKNRNADLLSPAALVDGTLGNRVRVTRTNPGTGAEETSSAIIRTRADGGLVLQTNEGFEAVRCSGIPERLTFDSVPAGLSAQPVFSIDTRDASGGTYEITLTYLAWGFDWQANYVATLHEGGSSDDLRFSLMSWLTILNDNGQSFEDADLMAVAGTLNVESDFEGLSDPPQARPLRLTCYPLGSTAAGSPYRRGGAPMPPPMAQMAMAPMMRRESYADEVSDMVVVTGSRIMASEEALGDLKLYRIPLPVDVNGQGLKQVAFLDQGEVEGRFLYSSVCTPWRRFDGDGSPDTFDATSLFLVTRNDDEHGLGMALPMGRAILFERGSRGELPVGELELRDYAEGQDVELLVGASDQVMSECARVGAAGPEDNDRKWTAMRVSLSNANPHPVTVRLDLGESGQWNVRFPGQRTFVKDGLIRTEVTVPANSSRSFDWSLRYALARD</sequence>
<protein>
    <recommendedName>
        <fullName evidence="3">DUF4139 domain-containing protein</fullName>
    </recommendedName>
</protein>
<keyword evidence="2" id="KW-1185">Reference proteome</keyword>